<evidence type="ECO:0000313" key="6">
    <source>
        <dbReference type="Proteomes" id="UP000007151"/>
    </source>
</evidence>
<protein>
    <recommendedName>
        <fullName evidence="4">Xylose isomerase</fullName>
        <ecNumber evidence="4">5.3.1.5</ecNumber>
    </recommendedName>
</protein>
<accession>A0A212FDS1</accession>
<keyword evidence="6" id="KW-1185">Reference proteome</keyword>
<comment type="similarity">
    <text evidence="4">Belongs to the xylose isomerase family.</text>
</comment>
<dbReference type="PANTHER" id="PTHR48306:SF1">
    <property type="entry name" value="XYLOSE ISOMERASE"/>
    <property type="match status" value="1"/>
</dbReference>
<dbReference type="InParanoid" id="A0A212FDS1"/>
<name>A0A212FDS1_DANPL</name>
<sequence>MSHVQAGKRQKTRDVRAENIDYFQGIDRIEYNNMATVTDTAYYRHYNSGEKILSKDMEEWLKYSVSFTEFKYDGSDAQGRPTFNRQWDDHTNTIDNCKRCIRAFYDFCTKLGVKYWTAFDNDLVPQTDNWDENKSNWDEITDYITEMAQKTQIKLLWMAPDLHSHQRYSSGAFTSNEATTFLQAASQVKKCLEVSQRLNAECFLLWPYREGYDAVFQTDVAREIKLFAKLLKITAEYRDRLSYKCQLLLMPYPSFGKNFRSTEIWRPRCDFDSDTLNRYMWDVTSCLYFLKFHSLDRYYKVCSPPGQHVYLAGVYNAFGGVTMTNTFDPSDIKTITLMLKCIIDQGSAPPGGISLRVSCPRGGTIRDQLAMYINYIDECARGLRVAAAVLAEQVFVKHVQQRYSSYYSGFGARLVSGDVSMEECKHVQQRYSSYYSGFGARLVSGDVSMEECEELYKKNQAQTEIQSGRRGNYELVFQRYLDACDHV</sequence>
<dbReference type="Proteomes" id="UP000007151">
    <property type="component" value="Unassembled WGS sequence"/>
</dbReference>
<evidence type="ECO:0000313" key="5">
    <source>
        <dbReference type="EMBL" id="OWR51899.1"/>
    </source>
</evidence>
<dbReference type="GO" id="GO:0046872">
    <property type="term" value="F:metal ion binding"/>
    <property type="evidence" value="ECO:0007669"/>
    <property type="project" value="UniProtKB-KW"/>
</dbReference>
<organism evidence="5 6">
    <name type="scientific">Danaus plexippus plexippus</name>
    <dbReference type="NCBI Taxonomy" id="278856"/>
    <lineage>
        <taxon>Eukaryota</taxon>
        <taxon>Metazoa</taxon>
        <taxon>Ecdysozoa</taxon>
        <taxon>Arthropoda</taxon>
        <taxon>Hexapoda</taxon>
        <taxon>Insecta</taxon>
        <taxon>Pterygota</taxon>
        <taxon>Neoptera</taxon>
        <taxon>Endopterygota</taxon>
        <taxon>Lepidoptera</taxon>
        <taxon>Glossata</taxon>
        <taxon>Ditrysia</taxon>
        <taxon>Papilionoidea</taxon>
        <taxon>Nymphalidae</taxon>
        <taxon>Danainae</taxon>
        <taxon>Danaini</taxon>
        <taxon>Danaina</taxon>
        <taxon>Danaus</taxon>
        <taxon>Danaus</taxon>
    </lineage>
</organism>
<evidence type="ECO:0000256" key="1">
    <source>
        <dbReference type="ARBA" id="ARBA00022723"/>
    </source>
</evidence>
<dbReference type="AlphaFoldDB" id="A0A212FDS1"/>
<evidence type="ECO:0000256" key="2">
    <source>
        <dbReference type="ARBA" id="ARBA00023235"/>
    </source>
</evidence>
<evidence type="ECO:0000256" key="4">
    <source>
        <dbReference type="RuleBase" id="RU000609"/>
    </source>
</evidence>
<dbReference type="GO" id="GO:0009045">
    <property type="term" value="F:xylose isomerase activity"/>
    <property type="evidence" value="ECO:0007669"/>
    <property type="project" value="UniProtKB-EC"/>
</dbReference>
<keyword evidence="2 4" id="KW-0413">Isomerase</keyword>
<reference evidence="5 6" key="1">
    <citation type="journal article" date="2011" name="Cell">
        <title>The monarch butterfly genome yields insights into long-distance migration.</title>
        <authorList>
            <person name="Zhan S."/>
            <person name="Merlin C."/>
            <person name="Boore J.L."/>
            <person name="Reppert S.M."/>
        </authorList>
    </citation>
    <scope>NUCLEOTIDE SEQUENCE [LARGE SCALE GENOMIC DNA]</scope>
    <source>
        <strain evidence="5">F-2</strain>
    </source>
</reference>
<comment type="caution">
    <text evidence="5">The sequence shown here is derived from an EMBL/GenBank/DDBJ whole genome shotgun (WGS) entry which is preliminary data.</text>
</comment>
<dbReference type="InterPro" id="IPR036237">
    <property type="entry name" value="Xyl_isomerase-like_sf"/>
</dbReference>
<dbReference type="InterPro" id="IPR001998">
    <property type="entry name" value="Xylose_isomerase"/>
</dbReference>
<dbReference type="PRINTS" id="PR00688">
    <property type="entry name" value="XYLOSISMRASE"/>
</dbReference>
<evidence type="ECO:0000256" key="3">
    <source>
        <dbReference type="ARBA" id="ARBA00023277"/>
    </source>
</evidence>
<keyword evidence="1 4" id="KW-0479">Metal-binding</keyword>
<dbReference type="eggNOG" id="ENOG502QRMS">
    <property type="taxonomic scope" value="Eukaryota"/>
</dbReference>
<gene>
    <name evidence="5" type="ORF">KGM_210330</name>
</gene>
<keyword evidence="4" id="KW-0859">Xylose metabolism</keyword>
<dbReference type="STRING" id="278856.A0A212FDS1"/>
<dbReference type="EMBL" id="AGBW02008998">
    <property type="protein sequence ID" value="OWR51899.1"/>
    <property type="molecule type" value="Genomic_DNA"/>
</dbReference>
<comment type="catalytic activity">
    <reaction evidence="4">
        <text>alpha-D-xylose = alpha-D-xylulofuranose</text>
        <dbReference type="Rhea" id="RHEA:22816"/>
        <dbReference type="ChEBI" id="CHEBI:28518"/>
        <dbReference type="ChEBI" id="CHEBI:188998"/>
        <dbReference type="EC" id="5.3.1.5"/>
    </reaction>
</comment>
<dbReference type="PANTHER" id="PTHR48306">
    <property type="entry name" value="XYLOSE ISOMERASE"/>
    <property type="match status" value="1"/>
</dbReference>
<dbReference type="GO" id="GO:0042732">
    <property type="term" value="P:D-xylose metabolic process"/>
    <property type="evidence" value="ECO:0007669"/>
    <property type="project" value="UniProtKB-KW"/>
</dbReference>
<dbReference type="Gene3D" id="3.20.20.150">
    <property type="entry name" value="Divalent-metal-dependent TIM barrel enzymes"/>
    <property type="match status" value="2"/>
</dbReference>
<proteinExistence type="inferred from homology"/>
<dbReference type="EC" id="5.3.1.5" evidence="4"/>
<dbReference type="PROSITE" id="PS51415">
    <property type="entry name" value="XYLOSE_ISOMERASE"/>
    <property type="match status" value="1"/>
</dbReference>
<dbReference type="SUPFAM" id="SSF51658">
    <property type="entry name" value="Xylose isomerase-like"/>
    <property type="match status" value="2"/>
</dbReference>
<keyword evidence="3 4" id="KW-0119">Carbohydrate metabolism</keyword>
<dbReference type="KEGG" id="dpl:KGM_210330"/>